<keyword evidence="4" id="KW-1185">Reference proteome</keyword>
<dbReference type="AlphaFoldDB" id="A0A1M4N6Y7"/>
<feature type="coiled-coil region" evidence="1">
    <location>
        <begin position="199"/>
        <end position="226"/>
    </location>
</feature>
<feature type="domain" description="Multidrug resistance protein MdtA-like barrel-sandwich hybrid" evidence="2">
    <location>
        <begin position="76"/>
        <end position="261"/>
    </location>
</feature>
<protein>
    <recommendedName>
        <fullName evidence="2">Multidrug resistance protein MdtA-like barrel-sandwich hybrid domain-containing protein</fullName>
    </recommendedName>
</protein>
<dbReference type="GO" id="GO:1990281">
    <property type="term" value="C:efflux pump complex"/>
    <property type="evidence" value="ECO:0007669"/>
    <property type="project" value="TreeGrafter"/>
</dbReference>
<dbReference type="PANTHER" id="PTHR30469">
    <property type="entry name" value="MULTIDRUG RESISTANCE PROTEIN MDTA"/>
    <property type="match status" value="1"/>
</dbReference>
<dbReference type="Gene3D" id="2.40.420.20">
    <property type="match status" value="1"/>
</dbReference>
<sequence length="481" mass="51399">MRFLRQAMTGLFLAALTAALLVWAGALVRDAVQERLADSPRGRPAQERVFAVNIVEAQPDTIQPVLQAFGQVQSRRTLEIRASAAGTVVEVAENFVEGGLVKAGEVLARIDPAQAEAALRSAEADLLDAEAEVRDADRALLLARDDLTATRGQAELQEKALQRQLDLQNRGVGSASAVETAELAVAQASANVLSSRQALANAEARIDLAKTALSRAQIARDEAERDLNDTVIRAGFDGALSAVNVVEGGLVSQNEAMATVVDPMLLEVSFRVSTEQFARLLDETGALRPAPANVVLDVAGGNIERPATLTRASASVAEGQSGRQLFARIDDPRGLKPGDFVRVETMEPALENVVRLPATSVDSLPTVLVMNEDDRLTALPVTLLRRQGDTVLVRGDGLAGQRVVAERTPLLGTGIKVRALGQPEAPPEMIELSEERRAALVAYVDANTRMPAAAKERIKAELQEETVSKETVDRLESRMGS</sequence>
<dbReference type="EMBL" id="FMJB01000061">
    <property type="protein sequence ID" value="SCM68906.1"/>
    <property type="molecule type" value="Genomic_DNA"/>
</dbReference>
<dbReference type="Gene3D" id="1.10.287.470">
    <property type="entry name" value="Helix hairpin bin"/>
    <property type="match status" value="1"/>
</dbReference>
<dbReference type="Pfam" id="PF25917">
    <property type="entry name" value="BSH_RND"/>
    <property type="match status" value="1"/>
</dbReference>
<dbReference type="Proteomes" id="UP000184085">
    <property type="component" value="Unassembled WGS sequence"/>
</dbReference>
<evidence type="ECO:0000256" key="1">
    <source>
        <dbReference type="SAM" id="Coils"/>
    </source>
</evidence>
<dbReference type="GO" id="GO:0015562">
    <property type="term" value="F:efflux transmembrane transporter activity"/>
    <property type="evidence" value="ECO:0007669"/>
    <property type="project" value="TreeGrafter"/>
</dbReference>
<dbReference type="RefSeq" id="WP_072707942.1">
    <property type="nucleotide sequence ID" value="NZ_FMJB01000061.1"/>
</dbReference>
<dbReference type="Gene3D" id="2.40.50.100">
    <property type="match status" value="1"/>
</dbReference>
<proteinExistence type="predicted"/>
<gene>
    <name evidence="3" type="ORF">KARMA_3136</name>
</gene>
<organism evidence="3 4">
    <name type="scientific">Donghicola eburneus</name>
    <dbReference type="NCBI Taxonomy" id="393278"/>
    <lineage>
        <taxon>Bacteria</taxon>
        <taxon>Pseudomonadati</taxon>
        <taxon>Pseudomonadota</taxon>
        <taxon>Alphaproteobacteria</taxon>
        <taxon>Rhodobacterales</taxon>
        <taxon>Roseobacteraceae</taxon>
        <taxon>Donghicola</taxon>
    </lineage>
</organism>
<feature type="coiled-coil region" evidence="1">
    <location>
        <begin position="119"/>
        <end position="164"/>
    </location>
</feature>
<accession>A0A1M4N6Y7</accession>
<keyword evidence="1" id="KW-0175">Coiled coil</keyword>
<dbReference type="SUPFAM" id="SSF111369">
    <property type="entry name" value="HlyD-like secretion proteins"/>
    <property type="match status" value="1"/>
</dbReference>
<dbReference type="InterPro" id="IPR058625">
    <property type="entry name" value="MdtA-like_BSH"/>
</dbReference>
<dbReference type="Gene3D" id="2.40.30.170">
    <property type="match status" value="1"/>
</dbReference>
<evidence type="ECO:0000313" key="3">
    <source>
        <dbReference type="EMBL" id="SCM68906.1"/>
    </source>
</evidence>
<evidence type="ECO:0000313" key="4">
    <source>
        <dbReference type="Proteomes" id="UP000184085"/>
    </source>
</evidence>
<name>A0A1M4N6Y7_9RHOB</name>
<reference evidence="4" key="1">
    <citation type="submission" date="2016-09" db="EMBL/GenBank/DDBJ databases">
        <authorList>
            <person name="Wibberg D."/>
        </authorList>
    </citation>
    <scope>NUCLEOTIDE SEQUENCE [LARGE SCALE GENOMIC DNA]</scope>
</reference>
<evidence type="ECO:0000259" key="2">
    <source>
        <dbReference type="Pfam" id="PF25917"/>
    </source>
</evidence>